<reference evidence="1 2" key="1">
    <citation type="journal article" date="2018" name="Environ. Microbiol.">
        <title>Genomes of ubiquitous marine and hypersaline Hydrogenovibrio, Thiomicrorhabdus and Thiomicrospira spp. encode a diversity of mechanisms to sustain chemolithoautotrophy in heterogeneous environments.</title>
        <authorList>
            <person name="Scott K.M."/>
            <person name="Williams J."/>
            <person name="Porter C.M.B."/>
            <person name="Russel S."/>
            <person name="Harmer T.L."/>
            <person name="Paul J.H."/>
            <person name="Antonen K.M."/>
            <person name="Bridges M.K."/>
            <person name="Camper G.J."/>
            <person name="Campla C.K."/>
            <person name="Casella L.G."/>
            <person name="Chase E."/>
            <person name="Conrad J.W."/>
            <person name="Cruz M.C."/>
            <person name="Dunlap D.S."/>
            <person name="Duran L."/>
            <person name="Fahsbender E.M."/>
            <person name="Goldsmith D.B."/>
            <person name="Keeley R.F."/>
            <person name="Kondoff M.R."/>
            <person name="Kussy B.I."/>
            <person name="Lane M.K."/>
            <person name="Lawler S."/>
            <person name="Leigh B.A."/>
            <person name="Lewis C."/>
            <person name="Lostal L.M."/>
            <person name="Marking D."/>
            <person name="Mancera P.A."/>
            <person name="McClenthan E.C."/>
            <person name="McIntyre E.A."/>
            <person name="Mine J.A."/>
            <person name="Modi S."/>
            <person name="Moore B.D."/>
            <person name="Morgan W.A."/>
            <person name="Nelson K.M."/>
            <person name="Nguyen K.N."/>
            <person name="Ogburn N."/>
            <person name="Parrino D.G."/>
            <person name="Pedapudi A.D."/>
            <person name="Pelham R.P."/>
            <person name="Preece A.M."/>
            <person name="Rampersad E.A."/>
            <person name="Richardson J.C."/>
            <person name="Rodgers C.M."/>
            <person name="Schaffer B.L."/>
            <person name="Sheridan N.E."/>
            <person name="Solone M.R."/>
            <person name="Staley Z.R."/>
            <person name="Tabuchi M."/>
            <person name="Waide R.J."/>
            <person name="Wanjugi P.W."/>
            <person name="Young S."/>
            <person name="Clum A."/>
            <person name="Daum C."/>
            <person name="Huntemann M."/>
            <person name="Ivanova N."/>
            <person name="Kyrpides N."/>
            <person name="Mikhailova N."/>
            <person name="Palaniappan K."/>
            <person name="Pillay M."/>
            <person name="Reddy T.B.K."/>
            <person name="Shapiro N."/>
            <person name="Stamatis D."/>
            <person name="Varghese N."/>
            <person name="Woyke T."/>
            <person name="Boden R."/>
            <person name="Freyermuth S.K."/>
            <person name="Kerfeld C.A."/>
        </authorList>
    </citation>
    <scope>NUCLEOTIDE SEQUENCE [LARGE SCALE GENOMIC DNA]</scope>
    <source>
        <strain evidence="1 2">JR-2</strain>
    </source>
</reference>
<keyword evidence="2" id="KW-1185">Reference proteome</keyword>
<organism evidence="1 2">
    <name type="scientific">Hydrogenovibrio thermophilus</name>
    <dbReference type="NCBI Taxonomy" id="265883"/>
    <lineage>
        <taxon>Bacteria</taxon>
        <taxon>Pseudomonadati</taxon>
        <taxon>Pseudomonadota</taxon>
        <taxon>Gammaproteobacteria</taxon>
        <taxon>Thiotrichales</taxon>
        <taxon>Piscirickettsiaceae</taxon>
        <taxon>Hydrogenovibrio</taxon>
    </lineage>
</organism>
<dbReference type="EMBL" id="CP035033">
    <property type="protein sequence ID" value="QAB15992.1"/>
    <property type="molecule type" value="Genomic_DNA"/>
</dbReference>
<dbReference type="RefSeq" id="WP_029938776.1">
    <property type="nucleotide sequence ID" value="NZ_CP035033.1"/>
</dbReference>
<dbReference type="Proteomes" id="UP000285478">
    <property type="component" value="Chromosome"/>
</dbReference>
<evidence type="ECO:0000313" key="1">
    <source>
        <dbReference type="EMBL" id="QAB15992.1"/>
    </source>
</evidence>
<accession>A0A410H4Y2</accession>
<sequence length="75" mass="8756">MTKMHYHGHAKEVVARFQRMLNQEQKDAIGEEHFEELEMLISAALGVVHSEQSHRAAKLLEEYAHELRRQSSEVE</sequence>
<name>A0A410H4Y2_9GAMM</name>
<proteinExistence type="predicted"/>
<protein>
    <submittedName>
        <fullName evidence="1">Uncharacterized protein</fullName>
    </submittedName>
</protein>
<evidence type="ECO:0000313" key="2">
    <source>
        <dbReference type="Proteomes" id="UP000285478"/>
    </source>
</evidence>
<dbReference type="AlphaFoldDB" id="A0A410H4Y2"/>
<dbReference type="KEGG" id="htr:EPV75_10100"/>
<gene>
    <name evidence="1" type="ORF">EPV75_10100</name>
</gene>